<protein>
    <submittedName>
        <fullName evidence="3">Glycosyltransferase</fullName>
    </submittedName>
</protein>
<dbReference type="PANTHER" id="PTHR45947:SF3">
    <property type="entry name" value="SULFOQUINOVOSYL TRANSFERASE SQD2"/>
    <property type="match status" value="1"/>
</dbReference>
<sequence length="398" mass="44808">MRIALFTETYVPYINGVVTHVKILREGLIKLGHEVLVVCANPDTNRYFIKDGVLNCPGVSFKKFYDYGLASPISPLRYKYIKEFNPDIIHIHNEFGVGYSGASCAKFLNVPLVYTLHTMYDDYLYYIAPKPLIPLAKKTTHVYEKSLVARATAITGPSKKVSEYFKSIGITDRTVHVIPNPVEIDAFTPDAATEEQKKQIRERHGVKDDEIMVCFCGRLGKEKSVDVLLNYWAETVKPDEKFKLLIIGEGPVKEELEQQAKELGIDNMVSFTGAIQHNDLPPYYAACDLYITTSLSDTNSISMLEGMAAELPVLHIADELNKGQVVNGVNGYIFHNAMEMHQLLLKYRDMPTEERQALKHAARESVAKSGAETLAKNLLEVYRIALETKKLEDAQKVQ</sequence>
<evidence type="ECO:0000259" key="2">
    <source>
        <dbReference type="Pfam" id="PF13439"/>
    </source>
</evidence>
<dbReference type="Proteomes" id="UP000649151">
    <property type="component" value="Unassembled WGS sequence"/>
</dbReference>
<dbReference type="InterPro" id="IPR028098">
    <property type="entry name" value="Glyco_trans_4-like_N"/>
</dbReference>
<dbReference type="Pfam" id="PF00534">
    <property type="entry name" value="Glycos_transf_1"/>
    <property type="match status" value="1"/>
</dbReference>
<evidence type="ECO:0000313" key="3">
    <source>
        <dbReference type="EMBL" id="MBC5786789.1"/>
    </source>
</evidence>
<feature type="domain" description="Glycosyltransferase subfamily 4-like N-terminal" evidence="2">
    <location>
        <begin position="14"/>
        <end position="185"/>
    </location>
</feature>
<name>A0ABR7INS8_9CLOT</name>
<comment type="caution">
    <text evidence="3">The sequence shown here is derived from an EMBL/GenBank/DDBJ whole genome shotgun (WGS) entry which is preliminary data.</text>
</comment>
<evidence type="ECO:0000259" key="1">
    <source>
        <dbReference type="Pfam" id="PF00534"/>
    </source>
</evidence>
<dbReference type="Pfam" id="PF13439">
    <property type="entry name" value="Glyco_transf_4"/>
    <property type="match status" value="1"/>
</dbReference>
<dbReference type="InterPro" id="IPR050194">
    <property type="entry name" value="Glycosyltransferase_grp1"/>
</dbReference>
<keyword evidence="4" id="KW-1185">Reference proteome</keyword>
<feature type="domain" description="Glycosyl transferase family 1" evidence="1">
    <location>
        <begin position="197"/>
        <end position="364"/>
    </location>
</feature>
<dbReference type="EMBL" id="JACOQK010000001">
    <property type="protein sequence ID" value="MBC5786789.1"/>
    <property type="molecule type" value="Genomic_DNA"/>
</dbReference>
<gene>
    <name evidence="3" type="ORF">H8Z77_01980</name>
</gene>
<proteinExistence type="predicted"/>
<organism evidence="3 4">
    <name type="scientific">Clostridium facile</name>
    <dbReference type="NCBI Taxonomy" id="2763035"/>
    <lineage>
        <taxon>Bacteria</taxon>
        <taxon>Bacillati</taxon>
        <taxon>Bacillota</taxon>
        <taxon>Clostridia</taxon>
        <taxon>Eubacteriales</taxon>
        <taxon>Clostridiaceae</taxon>
        <taxon>Clostridium</taxon>
    </lineage>
</organism>
<dbReference type="SUPFAM" id="SSF53756">
    <property type="entry name" value="UDP-Glycosyltransferase/glycogen phosphorylase"/>
    <property type="match status" value="1"/>
</dbReference>
<reference evidence="3 4" key="1">
    <citation type="submission" date="2020-08" db="EMBL/GenBank/DDBJ databases">
        <title>Genome public.</title>
        <authorList>
            <person name="Liu C."/>
            <person name="Sun Q."/>
        </authorList>
    </citation>
    <scope>NUCLEOTIDE SEQUENCE [LARGE SCALE GENOMIC DNA]</scope>
    <source>
        <strain evidence="3 4">NSJ-27</strain>
    </source>
</reference>
<accession>A0ABR7INS8</accession>
<evidence type="ECO:0000313" key="4">
    <source>
        <dbReference type="Proteomes" id="UP000649151"/>
    </source>
</evidence>
<dbReference type="PANTHER" id="PTHR45947">
    <property type="entry name" value="SULFOQUINOVOSYL TRANSFERASE SQD2"/>
    <property type="match status" value="1"/>
</dbReference>
<dbReference type="RefSeq" id="WP_069988417.1">
    <property type="nucleotide sequence ID" value="NZ_JACOQK010000001.1"/>
</dbReference>
<dbReference type="InterPro" id="IPR001296">
    <property type="entry name" value="Glyco_trans_1"/>
</dbReference>
<dbReference type="Gene3D" id="3.40.50.2000">
    <property type="entry name" value="Glycogen Phosphorylase B"/>
    <property type="match status" value="2"/>
</dbReference>